<feature type="active site" description="Charge relay system" evidence="5 6">
    <location>
        <position position="415"/>
    </location>
</feature>
<evidence type="ECO:0000256" key="7">
    <source>
        <dbReference type="SAM" id="SignalP"/>
    </source>
</evidence>
<dbReference type="Gene3D" id="3.40.50.200">
    <property type="entry name" value="Peptidase S8/S53 domain"/>
    <property type="match status" value="1"/>
</dbReference>
<keyword evidence="10" id="KW-1185">Reference proteome</keyword>
<gene>
    <name evidence="9" type="ORF">BDK92_3157</name>
</gene>
<dbReference type="Gene3D" id="2.60.40.1120">
    <property type="entry name" value="Carboxypeptidase-like, regulatory domain"/>
    <property type="match status" value="3"/>
</dbReference>
<dbReference type="EMBL" id="RBKT01000001">
    <property type="protein sequence ID" value="RKR88826.1"/>
    <property type="molecule type" value="Genomic_DNA"/>
</dbReference>
<dbReference type="Pfam" id="PF01344">
    <property type="entry name" value="Kelch_1"/>
    <property type="match status" value="1"/>
</dbReference>
<evidence type="ECO:0000259" key="8">
    <source>
        <dbReference type="Pfam" id="PF00082"/>
    </source>
</evidence>
<feature type="active site" description="Charge relay system" evidence="5 6">
    <location>
        <position position="194"/>
    </location>
</feature>
<evidence type="ECO:0000313" key="10">
    <source>
        <dbReference type="Proteomes" id="UP000277671"/>
    </source>
</evidence>
<dbReference type="InterPro" id="IPR013784">
    <property type="entry name" value="Carb-bd-like_fold"/>
</dbReference>
<dbReference type="InterPro" id="IPR036852">
    <property type="entry name" value="Peptidase_S8/S53_dom_sf"/>
</dbReference>
<dbReference type="PANTHER" id="PTHR43399:SF4">
    <property type="entry name" value="CELL WALL-ASSOCIATED PROTEASE"/>
    <property type="match status" value="1"/>
</dbReference>
<sequence length="1464" mass="149635">MSHRPGSRSRLWRSFAIVSAVVLGITAQPALAVAAPAAGAAVDPQVLRELSTNGSTNFTVYLREKANLSTAASIGDADARAAKVYEQLTGTATRTQRDLRAELDDRKASYKAFWIANALQVTSGNQALVNAIAARPEVERIAPTRTYELVKPTKAEPSGPGTSAVEWSVENIQAPRVWNELGVRGETVVVANIDTGAQYDHPALVGKYRGNLGGGNFDHNYNFFDPANICAGDTPCDNNGHGTHTMGTMVGDDGGDNQIGVAPGAKWIAAKGCETTGCSEASLLASGQWVLAPTDSNGQNPRPDLRPDIVNNSWGGGRGDPWYEETVAAWRAAGIFPAFASGNTLGGAPCGSASSPGDNLPSYAVGAYDINNVIGDFSNRGPTVDGRTKPDIAAPGVNVRSSIPGGGYDSWDGTSMATPHLSGAVALIWSAAPAIRGDVTATEALLDETATDTEALACGGTVDDNNIFGEGRLNAYEAVFNAPRGGAGEVTGTVAEADGGEPIAGATVSVGSRTATTGTDGKYTLRLPVGDATLTIAAFGFHTQTATVTVPDGTSVTKDFALVGAQLVTVSGKVSDGSGHGWPLYAKIEVAGRPGGPVFTDPFTGRYSFTVPGNATYAVTTTAKSAGYAPVSSELALEGAAKTLDVAVPVAAACQAPGYSANLGAPLLSESFDTEETPEGWTLVNRTDDGGWEFDDPGNRGNQTGGSGNFAIIDSDILGVGNTQDADLRTPTLNLTGVAAPVLKFNSDWRSVGSDSADIDVSTDGGTTWANVWHQTANLRGPRVEEVPLTGLAGAATAQVRFRFNGSFAWWWQVDNVQVVNRICTPLPGGLVAGFTTDSNTGAPLNGVTVTSGDVPADKGVSAATADDPNIGDGFYSFFSSVTGTHPFTATKSPYRAVTKNIAVAADNVRRGDFALKAGRLSVSPPQVESHQPYGSTRSAKVTVTNTGNAPAEVEVLERDGTFDLLSQRGAALNEYEVKGLSTAQNGVAYGLAGNSAAAAPAIDPAWTRVANTPAAVFDNAAAVIDGKVYSVGGGTSSGNEKKTWVLDPETNAWSTLADMPTARSKASAAAVGGKLYVIGGWSASGAPVASVDVFDPATGAWSTLAGATNPAPRAAAGTAIVDGKVYLVGGCADGSCTSTKNTVIFDPASGTFSAGADYPIAVGWMSCGGIGGAVYCGGGAAGTTTFTDAFAYDPAGNAWSALPDMPIDLWGAQYAAAGGLLVIAGGVTANSSTVTNRSIAFDPATGEWQNLPNAAFTRYRGAGACGAYKVGGSPSSFVGSVETEYLGGLELCDESGGDVSWLSTAPGTFTLAPGASKQVTVTLTATAEAGVLQPGAYTAELGLGSDTPYPVAAVPVEMNVSPPSGWGKVQGTVLGESCSGTDVPVKATVRANLNGNPDTGYTLSSDSAGVYGLWLPKGKYDLIVAKDGWIPEVQRITVSAGFVSTINFNLDPVTPCDTRVGGI</sequence>
<comment type="caution">
    <text evidence="9">The sequence shown here is derived from an EMBL/GenBank/DDBJ whole genome shotgun (WGS) entry which is preliminary data.</text>
</comment>
<evidence type="ECO:0000256" key="5">
    <source>
        <dbReference type="PIRSR" id="PIRSR615500-1"/>
    </source>
</evidence>
<dbReference type="SUPFAM" id="SSF49464">
    <property type="entry name" value="Carboxypeptidase regulatory domain-like"/>
    <property type="match status" value="1"/>
</dbReference>
<feature type="signal peptide" evidence="7">
    <location>
        <begin position="1"/>
        <end position="34"/>
    </location>
</feature>
<dbReference type="PANTHER" id="PTHR43399">
    <property type="entry name" value="SUBTILISIN-RELATED"/>
    <property type="match status" value="1"/>
</dbReference>
<dbReference type="InterPro" id="IPR013320">
    <property type="entry name" value="ConA-like_dom_sf"/>
</dbReference>
<comment type="similarity">
    <text evidence="1 6">Belongs to the peptidase S8 family.</text>
</comment>
<evidence type="ECO:0000313" key="9">
    <source>
        <dbReference type="EMBL" id="RKR88826.1"/>
    </source>
</evidence>
<dbReference type="Proteomes" id="UP000277671">
    <property type="component" value="Unassembled WGS sequence"/>
</dbReference>
<keyword evidence="3 6" id="KW-0378">Hydrolase</keyword>
<evidence type="ECO:0000256" key="3">
    <source>
        <dbReference type="ARBA" id="ARBA00022801"/>
    </source>
</evidence>
<keyword evidence="4 6" id="KW-0720">Serine protease</keyword>
<dbReference type="InterPro" id="IPR015915">
    <property type="entry name" value="Kelch-typ_b-propeller"/>
</dbReference>
<accession>A0A495JIH5</accession>
<dbReference type="InterPro" id="IPR051048">
    <property type="entry name" value="Peptidase_S8/S53_subtilisin"/>
</dbReference>
<dbReference type="SUPFAM" id="SSF117281">
    <property type="entry name" value="Kelch motif"/>
    <property type="match status" value="1"/>
</dbReference>
<evidence type="ECO:0000256" key="1">
    <source>
        <dbReference type="ARBA" id="ARBA00011073"/>
    </source>
</evidence>
<dbReference type="InterPro" id="IPR015500">
    <property type="entry name" value="Peptidase_S8_subtilisin-rel"/>
</dbReference>
<dbReference type="PRINTS" id="PR00723">
    <property type="entry name" value="SUBTILISIN"/>
</dbReference>
<dbReference type="SMART" id="SM00612">
    <property type="entry name" value="Kelch"/>
    <property type="match status" value="5"/>
</dbReference>
<dbReference type="InterPro" id="IPR033857">
    <property type="entry name" value="Bacillopeptidase_F"/>
</dbReference>
<evidence type="ECO:0000256" key="6">
    <source>
        <dbReference type="PROSITE-ProRule" id="PRU01240"/>
    </source>
</evidence>
<dbReference type="InterPro" id="IPR006652">
    <property type="entry name" value="Kelch_1"/>
</dbReference>
<evidence type="ECO:0000256" key="2">
    <source>
        <dbReference type="ARBA" id="ARBA00022670"/>
    </source>
</evidence>
<protein>
    <submittedName>
        <fullName evidence="9">Subtilisin family serine protease</fullName>
    </submittedName>
</protein>
<dbReference type="Pfam" id="PF00082">
    <property type="entry name" value="Peptidase_S8"/>
    <property type="match status" value="1"/>
</dbReference>
<feature type="active site" description="Charge relay system" evidence="5 6">
    <location>
        <position position="241"/>
    </location>
</feature>
<dbReference type="SUPFAM" id="SSF49452">
    <property type="entry name" value="Starch-binding domain-like"/>
    <property type="match status" value="2"/>
</dbReference>
<dbReference type="PROSITE" id="PS51892">
    <property type="entry name" value="SUBTILASE"/>
    <property type="match status" value="1"/>
</dbReference>
<feature type="domain" description="Peptidase S8/S53" evidence="8">
    <location>
        <begin position="185"/>
        <end position="460"/>
    </location>
</feature>
<keyword evidence="2 6" id="KW-0645">Protease</keyword>
<reference evidence="9 10" key="1">
    <citation type="submission" date="2018-10" db="EMBL/GenBank/DDBJ databases">
        <title>Sequencing the genomes of 1000 actinobacteria strains.</title>
        <authorList>
            <person name="Klenk H.-P."/>
        </authorList>
    </citation>
    <scope>NUCLEOTIDE SEQUENCE [LARGE SCALE GENOMIC DNA]</scope>
    <source>
        <strain evidence="9 10">DSM 45175</strain>
    </source>
</reference>
<dbReference type="NCBIfam" id="NF038128">
    <property type="entry name" value="choice_anch_J"/>
    <property type="match status" value="1"/>
</dbReference>
<proteinExistence type="inferred from homology"/>
<dbReference type="SUPFAM" id="SSF52743">
    <property type="entry name" value="Subtilisin-like"/>
    <property type="match status" value="1"/>
</dbReference>
<dbReference type="Pfam" id="PF13620">
    <property type="entry name" value="CarboxypepD_reg"/>
    <property type="match status" value="1"/>
</dbReference>
<dbReference type="GO" id="GO:0004252">
    <property type="term" value="F:serine-type endopeptidase activity"/>
    <property type="evidence" value="ECO:0007669"/>
    <property type="project" value="UniProtKB-UniRule"/>
</dbReference>
<evidence type="ECO:0000256" key="4">
    <source>
        <dbReference type="ARBA" id="ARBA00022825"/>
    </source>
</evidence>
<dbReference type="SUPFAM" id="SSF49899">
    <property type="entry name" value="Concanavalin A-like lectins/glucanases"/>
    <property type="match status" value="1"/>
</dbReference>
<dbReference type="InterPro" id="IPR008969">
    <property type="entry name" value="CarboxyPept-like_regulatory"/>
</dbReference>
<dbReference type="CDD" id="cd07481">
    <property type="entry name" value="Peptidases_S8_BacillopeptidaseF-like"/>
    <property type="match status" value="1"/>
</dbReference>
<organism evidence="9 10">
    <name type="scientific">Micromonospora pisi</name>
    <dbReference type="NCBI Taxonomy" id="589240"/>
    <lineage>
        <taxon>Bacteria</taxon>
        <taxon>Bacillati</taxon>
        <taxon>Actinomycetota</taxon>
        <taxon>Actinomycetes</taxon>
        <taxon>Micromonosporales</taxon>
        <taxon>Micromonosporaceae</taxon>
        <taxon>Micromonospora</taxon>
    </lineage>
</organism>
<dbReference type="RefSeq" id="WP_121157389.1">
    <property type="nucleotide sequence ID" value="NZ_RBKT01000001.1"/>
</dbReference>
<dbReference type="InterPro" id="IPR000209">
    <property type="entry name" value="Peptidase_S8/S53_dom"/>
</dbReference>
<name>A0A495JIH5_9ACTN</name>
<dbReference type="Pfam" id="PF24681">
    <property type="entry name" value="Kelch_KLHDC2_KLHL20_DRC7"/>
    <property type="match status" value="1"/>
</dbReference>
<dbReference type="GO" id="GO:0006508">
    <property type="term" value="P:proteolysis"/>
    <property type="evidence" value="ECO:0007669"/>
    <property type="project" value="UniProtKB-KW"/>
</dbReference>
<dbReference type="OrthoDB" id="9813435at2"/>
<dbReference type="Gene3D" id="2.60.120.200">
    <property type="match status" value="1"/>
</dbReference>
<dbReference type="GO" id="GO:0030246">
    <property type="term" value="F:carbohydrate binding"/>
    <property type="evidence" value="ECO:0007669"/>
    <property type="project" value="InterPro"/>
</dbReference>
<keyword evidence="7" id="KW-0732">Signal</keyword>
<feature type="chain" id="PRO_5019775066" evidence="7">
    <location>
        <begin position="35"/>
        <end position="1464"/>
    </location>
</feature>
<dbReference type="Gene3D" id="2.120.10.80">
    <property type="entry name" value="Kelch-type beta propeller"/>
    <property type="match status" value="2"/>
</dbReference>